<comment type="caution">
    <text evidence="1">The sequence shown here is derived from an EMBL/GenBank/DDBJ whole genome shotgun (WGS) entry which is preliminary data.</text>
</comment>
<reference evidence="1 2" key="1">
    <citation type="submission" date="2022-02" db="EMBL/GenBank/DDBJ databases">
        <title>Halomonas fukangensis sp. nov., a halophilic bacterium isolated from a bulk soil of Kalidium foliatum at Fukang.</title>
        <authorList>
            <person name="Huang Y."/>
        </authorList>
    </citation>
    <scope>NUCLEOTIDE SEQUENCE [LARGE SCALE GENOMIC DNA]</scope>
    <source>
        <strain evidence="1 2">EGI 63088</strain>
    </source>
</reference>
<dbReference type="SUPFAM" id="SSF81301">
    <property type="entry name" value="Nucleotidyltransferase"/>
    <property type="match status" value="1"/>
</dbReference>
<dbReference type="Proteomes" id="UP001202117">
    <property type="component" value="Unassembled WGS sequence"/>
</dbReference>
<protein>
    <submittedName>
        <fullName evidence="1">GrpB family protein</fullName>
    </submittedName>
</protein>
<dbReference type="Pfam" id="PF04229">
    <property type="entry name" value="GrpB"/>
    <property type="match status" value="1"/>
</dbReference>
<dbReference type="InterPro" id="IPR043519">
    <property type="entry name" value="NT_sf"/>
</dbReference>
<gene>
    <name evidence="1" type="ORF">MKP05_13595</name>
</gene>
<accession>A0ABS9RWC0</accession>
<dbReference type="EMBL" id="JAKVPY010000016">
    <property type="protein sequence ID" value="MCH4564146.1"/>
    <property type="molecule type" value="Genomic_DNA"/>
</dbReference>
<dbReference type="PANTHER" id="PTHR34822:SF1">
    <property type="entry name" value="GRPB FAMILY PROTEIN"/>
    <property type="match status" value="1"/>
</dbReference>
<organism evidence="1 2">
    <name type="scientific">Halomonas flagellata</name>
    <dbReference type="NCBI Taxonomy" id="2920385"/>
    <lineage>
        <taxon>Bacteria</taxon>
        <taxon>Pseudomonadati</taxon>
        <taxon>Pseudomonadota</taxon>
        <taxon>Gammaproteobacteria</taxon>
        <taxon>Oceanospirillales</taxon>
        <taxon>Halomonadaceae</taxon>
        <taxon>Halomonas</taxon>
    </lineage>
</organism>
<name>A0ABS9RWC0_9GAMM</name>
<evidence type="ECO:0000313" key="2">
    <source>
        <dbReference type="Proteomes" id="UP001202117"/>
    </source>
</evidence>
<dbReference type="RefSeq" id="WP_240568768.1">
    <property type="nucleotide sequence ID" value="NZ_JAKVPY010000016.1"/>
</dbReference>
<evidence type="ECO:0000313" key="1">
    <source>
        <dbReference type="EMBL" id="MCH4564146.1"/>
    </source>
</evidence>
<proteinExistence type="predicted"/>
<dbReference type="PANTHER" id="PTHR34822">
    <property type="entry name" value="GRPB DOMAIN PROTEIN (AFU_ORTHOLOGUE AFUA_1G01530)"/>
    <property type="match status" value="1"/>
</dbReference>
<sequence>MTESESLLRASEEEVALVVWGERLWRERLQFRDALRADPALARRYAELKRSLVDRHRRDREAYTAAKGDFVHAILHGSPPPSAQASCGD</sequence>
<dbReference type="Gene3D" id="3.30.460.10">
    <property type="entry name" value="Beta Polymerase, domain 2"/>
    <property type="match status" value="1"/>
</dbReference>
<keyword evidence="2" id="KW-1185">Reference proteome</keyword>
<dbReference type="InterPro" id="IPR007344">
    <property type="entry name" value="GrpB/CoaE"/>
</dbReference>